<proteinExistence type="predicted"/>
<sequence>MTVRKGRSRAVEFAAIPPSLINIALSSVGHCFRICHCSLLLRNRGSSLLSQRVRSSIRSTAKSDCTAWYSASSQPPTQPSSSPLVPRDVTVSTDNSFPFSLQLRQQDCQDS</sequence>
<keyword evidence="3" id="KW-1185">Reference proteome</keyword>
<dbReference type="EMBL" id="OZ034822">
    <property type="protein sequence ID" value="CAL1411757.1"/>
    <property type="molecule type" value="Genomic_DNA"/>
</dbReference>
<feature type="compositionally biased region" description="Low complexity" evidence="1">
    <location>
        <begin position="70"/>
        <end position="83"/>
    </location>
</feature>
<protein>
    <submittedName>
        <fullName evidence="2">Uncharacterized protein</fullName>
    </submittedName>
</protein>
<feature type="region of interest" description="Disordered" evidence="1">
    <location>
        <begin position="68"/>
        <end position="93"/>
    </location>
</feature>
<reference evidence="2 3" key="1">
    <citation type="submission" date="2024-04" db="EMBL/GenBank/DDBJ databases">
        <authorList>
            <person name="Fracassetti M."/>
        </authorList>
    </citation>
    <scope>NUCLEOTIDE SEQUENCE [LARGE SCALE GENOMIC DNA]</scope>
</reference>
<dbReference type="AlphaFoldDB" id="A0AAV2GNE1"/>
<organism evidence="2 3">
    <name type="scientific">Linum trigynum</name>
    <dbReference type="NCBI Taxonomy" id="586398"/>
    <lineage>
        <taxon>Eukaryota</taxon>
        <taxon>Viridiplantae</taxon>
        <taxon>Streptophyta</taxon>
        <taxon>Embryophyta</taxon>
        <taxon>Tracheophyta</taxon>
        <taxon>Spermatophyta</taxon>
        <taxon>Magnoliopsida</taxon>
        <taxon>eudicotyledons</taxon>
        <taxon>Gunneridae</taxon>
        <taxon>Pentapetalae</taxon>
        <taxon>rosids</taxon>
        <taxon>fabids</taxon>
        <taxon>Malpighiales</taxon>
        <taxon>Linaceae</taxon>
        <taxon>Linum</taxon>
    </lineage>
</organism>
<accession>A0AAV2GNE1</accession>
<evidence type="ECO:0000313" key="2">
    <source>
        <dbReference type="EMBL" id="CAL1411757.1"/>
    </source>
</evidence>
<evidence type="ECO:0000256" key="1">
    <source>
        <dbReference type="SAM" id="MobiDB-lite"/>
    </source>
</evidence>
<name>A0AAV2GNE1_9ROSI</name>
<dbReference type="Proteomes" id="UP001497516">
    <property type="component" value="Chromosome 9"/>
</dbReference>
<gene>
    <name evidence="2" type="ORF">LTRI10_LOCUS51094</name>
</gene>
<evidence type="ECO:0000313" key="3">
    <source>
        <dbReference type="Proteomes" id="UP001497516"/>
    </source>
</evidence>